<dbReference type="InterPro" id="IPR024079">
    <property type="entry name" value="MetalloPept_cat_dom_sf"/>
</dbReference>
<feature type="signal peptide" evidence="2">
    <location>
        <begin position="1"/>
        <end position="25"/>
    </location>
</feature>
<dbReference type="InterPro" id="IPR016187">
    <property type="entry name" value="CTDL_fold"/>
</dbReference>
<accession>A0A914E5J9</accession>
<dbReference type="SMART" id="SM00034">
    <property type="entry name" value="CLECT"/>
    <property type="match status" value="1"/>
</dbReference>
<keyword evidence="1" id="KW-1015">Disulfide bond</keyword>
<keyword evidence="4" id="KW-1185">Reference proteome</keyword>
<feature type="domain" description="C-type lectin" evidence="3">
    <location>
        <begin position="125"/>
        <end position="258"/>
    </location>
</feature>
<dbReference type="Pfam" id="PF01400">
    <property type="entry name" value="Astacin"/>
    <property type="match status" value="1"/>
</dbReference>
<dbReference type="CDD" id="cd00037">
    <property type="entry name" value="CLECT"/>
    <property type="match status" value="1"/>
</dbReference>
<dbReference type="PROSITE" id="PS50041">
    <property type="entry name" value="C_TYPE_LECTIN_2"/>
    <property type="match status" value="1"/>
</dbReference>
<keyword evidence="2" id="KW-0732">Signal</keyword>
<dbReference type="Pfam" id="PF00059">
    <property type="entry name" value="Lectin_C"/>
    <property type="match status" value="1"/>
</dbReference>
<dbReference type="GO" id="GO:0006508">
    <property type="term" value="P:proteolysis"/>
    <property type="evidence" value="ECO:0007669"/>
    <property type="project" value="InterPro"/>
</dbReference>
<evidence type="ECO:0000313" key="4">
    <source>
        <dbReference type="Proteomes" id="UP000887540"/>
    </source>
</evidence>
<dbReference type="PANTHER" id="PTHR22803">
    <property type="entry name" value="MANNOSE, PHOSPHOLIPASE, LECTIN RECEPTOR RELATED"/>
    <property type="match status" value="1"/>
</dbReference>
<dbReference type="Gene3D" id="3.40.390.10">
    <property type="entry name" value="Collagenase (Catalytic Domain)"/>
    <property type="match status" value="1"/>
</dbReference>
<dbReference type="AlphaFoldDB" id="A0A914E5J9"/>
<evidence type="ECO:0000259" key="3">
    <source>
        <dbReference type="PROSITE" id="PS50041"/>
    </source>
</evidence>
<evidence type="ECO:0000256" key="2">
    <source>
        <dbReference type="SAM" id="SignalP"/>
    </source>
</evidence>
<dbReference type="PROSITE" id="PS00615">
    <property type="entry name" value="C_TYPE_LECTIN_1"/>
    <property type="match status" value="1"/>
</dbReference>
<evidence type="ECO:0000313" key="5">
    <source>
        <dbReference type="WBParaSite" id="ACRNAN_scaffold5621.g31736.t1"/>
    </source>
</evidence>
<dbReference type="InterPro" id="IPR018378">
    <property type="entry name" value="C-type_lectin_CS"/>
</dbReference>
<feature type="chain" id="PRO_5037207312" evidence="2">
    <location>
        <begin position="26"/>
        <end position="280"/>
    </location>
</feature>
<dbReference type="InterPro" id="IPR016186">
    <property type="entry name" value="C-type_lectin-like/link_sf"/>
</dbReference>
<dbReference type="GO" id="GO:0004222">
    <property type="term" value="F:metalloendopeptidase activity"/>
    <property type="evidence" value="ECO:0007669"/>
    <property type="project" value="InterPro"/>
</dbReference>
<dbReference type="InterPro" id="IPR001506">
    <property type="entry name" value="Peptidase_M12A"/>
</dbReference>
<name>A0A914E5J9_9BILA</name>
<proteinExistence type="predicted"/>
<dbReference type="SUPFAM" id="SSF55486">
    <property type="entry name" value="Metalloproteases ('zincins'), catalytic domain"/>
    <property type="match status" value="1"/>
</dbReference>
<dbReference type="Proteomes" id="UP000887540">
    <property type="component" value="Unplaced"/>
</dbReference>
<dbReference type="SUPFAM" id="SSF56436">
    <property type="entry name" value="C-type lectin-like"/>
    <property type="match status" value="1"/>
</dbReference>
<protein>
    <submittedName>
        <fullName evidence="5">C-type lectin domain-containing protein</fullName>
    </submittedName>
</protein>
<sequence>MHPLPGLLRLLYILRSSVFSLAVLGAKLKAKLRIMGRVDRNDYVTVYLENVIKDAVDNFDTYDLEKIMHLGTSYDYESILHYDIEQNGKDIIENVLAYRVGAFYQCCEFCKETDGCKAYTWYEYDGGMCYLKYAIGPIGTKANWTTASNYCKELGSELTSIFAKHDNDFITNISEPYKESQVWIGLYKPNSEQIREAKKSNKDVGNDGWTFIDIDWHYRNWHIGEPSGDGNCGTIGWNDYKDQWNDAPCDGLYTFICQKTPDLSHERDMLNPGACCDLGD</sequence>
<dbReference type="Gene3D" id="3.10.100.10">
    <property type="entry name" value="Mannose-Binding Protein A, subunit A"/>
    <property type="match status" value="1"/>
</dbReference>
<dbReference type="InterPro" id="IPR050111">
    <property type="entry name" value="C-type_lectin/snaclec_domain"/>
</dbReference>
<dbReference type="InterPro" id="IPR001304">
    <property type="entry name" value="C-type_lectin-like"/>
</dbReference>
<evidence type="ECO:0000256" key="1">
    <source>
        <dbReference type="ARBA" id="ARBA00023157"/>
    </source>
</evidence>
<reference evidence="5" key="1">
    <citation type="submission" date="2022-11" db="UniProtKB">
        <authorList>
            <consortium name="WormBaseParasite"/>
        </authorList>
    </citation>
    <scope>IDENTIFICATION</scope>
</reference>
<organism evidence="4 5">
    <name type="scientific">Acrobeloides nanus</name>
    <dbReference type="NCBI Taxonomy" id="290746"/>
    <lineage>
        <taxon>Eukaryota</taxon>
        <taxon>Metazoa</taxon>
        <taxon>Ecdysozoa</taxon>
        <taxon>Nematoda</taxon>
        <taxon>Chromadorea</taxon>
        <taxon>Rhabditida</taxon>
        <taxon>Tylenchina</taxon>
        <taxon>Cephalobomorpha</taxon>
        <taxon>Cephaloboidea</taxon>
        <taxon>Cephalobidae</taxon>
        <taxon>Acrobeloides</taxon>
    </lineage>
</organism>
<dbReference type="WBParaSite" id="ACRNAN_scaffold5621.g31736.t1">
    <property type="protein sequence ID" value="ACRNAN_scaffold5621.g31736.t1"/>
    <property type="gene ID" value="ACRNAN_scaffold5621.g31736"/>
</dbReference>